<protein>
    <submittedName>
        <fullName evidence="1">Uncharacterized protein</fullName>
    </submittedName>
</protein>
<name>A0A5T7KMI8_SALRU</name>
<gene>
    <name evidence="1" type="ORF">S773_19890</name>
</gene>
<sequence>MKPTIEQLLHLYGPMSSSALREKLIANGLTEVNARQRISRAGGDVQRFTHFSLPKNEAFLYLTKDYNSRRYWIALLESHANARTVYAHTFFAFHPYKGAIPAYLFSKVSGSPDKLKGHIASSRLEAQLLKGSVLRRETDVVLGDCLVTYINDINGVTDTQHVRNQLLVEDILIKGVADWVRHNSLGSFNKVQVRNSQNMPSFSHHHWDICAPSYIMPLATVQKGEMSNGFIVADVIYNDLDSKSIQTYLTKVQRCRNMRNTRPFLAMLIAEHFDPEAFRLAKQAGVMATTVSNLLGQDISALLSSLLNTLNRAGAIAAANPEKINELFKGLTRIEGAAINIRGVMFEMLVGHIVLKTQNVSTVDLNKQISTEAGKAEIDVIGFRGEAEIKCYECKGYEVKRLISLEMIEKWLERVQRIRKFYSQINVYRDRKMTFSFWTSSDFEPEALELLLYQKQRNTKITLDWKNGREILSIVKEDNLKSIADVLQEHYLRHPLAPDADV</sequence>
<accession>A0A5T7KMI8</accession>
<evidence type="ECO:0000313" key="1">
    <source>
        <dbReference type="EMBL" id="EBM9720025.1"/>
    </source>
</evidence>
<dbReference type="AlphaFoldDB" id="A0A5T7KMI8"/>
<comment type="caution">
    <text evidence="1">The sequence shown here is derived from an EMBL/GenBank/DDBJ whole genome shotgun (WGS) entry which is preliminary data.</text>
</comment>
<proteinExistence type="predicted"/>
<dbReference type="EMBL" id="AAGEHV010000020">
    <property type="protein sequence ID" value="EBM9720025.1"/>
    <property type="molecule type" value="Genomic_DNA"/>
</dbReference>
<organism evidence="1">
    <name type="scientific">Salmonella rubislaw</name>
    <dbReference type="NCBI Taxonomy" id="598"/>
    <lineage>
        <taxon>Bacteria</taxon>
        <taxon>Pseudomonadati</taxon>
        <taxon>Pseudomonadota</taxon>
        <taxon>Gammaproteobacteria</taxon>
        <taxon>Enterobacterales</taxon>
        <taxon>Enterobacteriaceae</taxon>
        <taxon>Salmonella</taxon>
    </lineage>
</organism>
<reference evidence="1" key="1">
    <citation type="submission" date="2019-06" db="EMBL/GenBank/DDBJ databases">
        <authorList>
            <consortium name="GenomeTrakr network: Whole genome sequencing for foodborne pathogen traceback"/>
        </authorList>
    </citation>
    <scope>NUCLEOTIDE SEQUENCE</scope>
    <source>
        <strain evidence="1">FMA0058</strain>
    </source>
</reference>